<sequence length="70" mass="7274">MQKIVLHIEGMTCGGCVKSVSNILQGLDGVQSAEVSLEQKQAAVAYDAAQITPEAMIAAIEDGGFEAHAE</sequence>
<dbReference type="PANTHER" id="PTHR46594">
    <property type="entry name" value="P-TYPE CATION-TRANSPORTING ATPASE"/>
    <property type="match status" value="1"/>
</dbReference>
<evidence type="ECO:0000313" key="3">
    <source>
        <dbReference type="EMBL" id="SUO91393.1"/>
    </source>
</evidence>
<reference evidence="3 4" key="1">
    <citation type="submission" date="2018-06" db="EMBL/GenBank/DDBJ databases">
        <authorList>
            <consortium name="Pathogen Informatics"/>
            <person name="Doyle S."/>
        </authorList>
    </citation>
    <scope>NUCLEOTIDE SEQUENCE [LARGE SCALE GENOMIC DNA]</scope>
    <source>
        <strain evidence="3 4">NCTC10717</strain>
    </source>
</reference>
<dbReference type="CDD" id="cd00371">
    <property type="entry name" value="HMA"/>
    <property type="match status" value="1"/>
</dbReference>
<dbReference type="GO" id="GO:0046872">
    <property type="term" value="F:metal ion binding"/>
    <property type="evidence" value="ECO:0007669"/>
    <property type="project" value="UniProtKB-KW"/>
</dbReference>
<dbReference type="PROSITE" id="PS01047">
    <property type="entry name" value="HMA_1"/>
    <property type="match status" value="1"/>
</dbReference>
<dbReference type="InterPro" id="IPR001802">
    <property type="entry name" value="MerP/CopZ"/>
</dbReference>
<evidence type="ECO:0000259" key="2">
    <source>
        <dbReference type="PROSITE" id="PS50846"/>
    </source>
</evidence>
<dbReference type="PROSITE" id="PS50846">
    <property type="entry name" value="HMA_2"/>
    <property type="match status" value="1"/>
</dbReference>
<evidence type="ECO:0000256" key="1">
    <source>
        <dbReference type="ARBA" id="ARBA00022723"/>
    </source>
</evidence>
<dbReference type="Pfam" id="PF00403">
    <property type="entry name" value="HMA"/>
    <property type="match status" value="1"/>
</dbReference>
<gene>
    <name evidence="3" type="ORF">NCTC10717_00138</name>
</gene>
<name>A0A380MHX5_9GAMM</name>
<dbReference type="Proteomes" id="UP000254575">
    <property type="component" value="Unassembled WGS sequence"/>
</dbReference>
<dbReference type="InterPro" id="IPR006121">
    <property type="entry name" value="HMA_dom"/>
</dbReference>
<dbReference type="AlphaFoldDB" id="A0A380MHX5"/>
<dbReference type="EMBL" id="UHIA01000003">
    <property type="protein sequence ID" value="SUO91393.1"/>
    <property type="molecule type" value="Genomic_DNA"/>
</dbReference>
<dbReference type="OrthoDB" id="9814359at2"/>
<protein>
    <submittedName>
        <fullName evidence="3">Putative mercuric reductase</fullName>
    </submittedName>
</protein>
<keyword evidence="4" id="KW-1185">Reference proteome</keyword>
<feature type="domain" description="HMA" evidence="2">
    <location>
        <begin position="2"/>
        <end position="68"/>
    </location>
</feature>
<dbReference type="PANTHER" id="PTHR46594:SF4">
    <property type="entry name" value="P-TYPE CATION-TRANSPORTING ATPASE"/>
    <property type="match status" value="1"/>
</dbReference>
<dbReference type="RefSeq" id="WP_115217463.1">
    <property type="nucleotide sequence ID" value="NZ_UHIA01000003.1"/>
</dbReference>
<evidence type="ECO:0000313" key="4">
    <source>
        <dbReference type="Proteomes" id="UP000254575"/>
    </source>
</evidence>
<proteinExistence type="predicted"/>
<dbReference type="PRINTS" id="PR00946">
    <property type="entry name" value="HGSCAVENGER"/>
</dbReference>
<accession>A0A380MHX5</accession>
<keyword evidence="1" id="KW-0479">Metal-binding</keyword>
<dbReference type="InterPro" id="IPR036163">
    <property type="entry name" value="HMA_dom_sf"/>
</dbReference>
<dbReference type="InterPro" id="IPR017969">
    <property type="entry name" value="Heavy-metal-associated_CS"/>
</dbReference>
<organism evidence="3 4">
    <name type="scientific">Suttonella indologenes</name>
    <dbReference type="NCBI Taxonomy" id="13276"/>
    <lineage>
        <taxon>Bacteria</taxon>
        <taxon>Pseudomonadati</taxon>
        <taxon>Pseudomonadota</taxon>
        <taxon>Gammaproteobacteria</taxon>
        <taxon>Cardiobacteriales</taxon>
        <taxon>Cardiobacteriaceae</taxon>
        <taxon>Suttonella</taxon>
    </lineage>
</organism>
<dbReference type="Gene3D" id="3.30.70.100">
    <property type="match status" value="1"/>
</dbReference>
<dbReference type="SUPFAM" id="SSF55008">
    <property type="entry name" value="HMA, heavy metal-associated domain"/>
    <property type="match status" value="1"/>
</dbReference>
<dbReference type="FunFam" id="3.30.70.100:FF:000001">
    <property type="entry name" value="ATPase copper transporting beta"/>
    <property type="match status" value="1"/>
</dbReference>